<name>A0A0F9R492_9ZZZZ</name>
<comment type="caution">
    <text evidence="1">The sequence shown here is derived from an EMBL/GenBank/DDBJ whole genome shotgun (WGS) entry which is preliminary data.</text>
</comment>
<sequence>MFYYIAKKIAPERVKIIETAITEKRGNQIVRQYNKYQDHNDFVLMSSDGKANIGDIVIAIY</sequence>
<proteinExistence type="predicted"/>
<protein>
    <submittedName>
        <fullName evidence="1">Uncharacterized protein</fullName>
    </submittedName>
</protein>
<dbReference type="AlphaFoldDB" id="A0A0F9R492"/>
<organism evidence="1">
    <name type="scientific">marine sediment metagenome</name>
    <dbReference type="NCBI Taxonomy" id="412755"/>
    <lineage>
        <taxon>unclassified sequences</taxon>
        <taxon>metagenomes</taxon>
        <taxon>ecological metagenomes</taxon>
    </lineage>
</organism>
<gene>
    <name evidence="1" type="ORF">LCGC14_0697110</name>
</gene>
<dbReference type="EMBL" id="LAZR01001473">
    <property type="protein sequence ID" value="KKN44067.1"/>
    <property type="molecule type" value="Genomic_DNA"/>
</dbReference>
<accession>A0A0F9R492</accession>
<evidence type="ECO:0000313" key="1">
    <source>
        <dbReference type="EMBL" id="KKN44067.1"/>
    </source>
</evidence>
<reference evidence="1" key="1">
    <citation type="journal article" date="2015" name="Nature">
        <title>Complex archaea that bridge the gap between prokaryotes and eukaryotes.</title>
        <authorList>
            <person name="Spang A."/>
            <person name="Saw J.H."/>
            <person name="Jorgensen S.L."/>
            <person name="Zaremba-Niedzwiedzka K."/>
            <person name="Martijn J."/>
            <person name="Lind A.E."/>
            <person name="van Eijk R."/>
            <person name="Schleper C."/>
            <person name="Guy L."/>
            <person name="Ettema T.J."/>
        </authorList>
    </citation>
    <scope>NUCLEOTIDE SEQUENCE</scope>
</reference>